<evidence type="ECO:0000256" key="3">
    <source>
        <dbReference type="ARBA" id="ARBA00022475"/>
    </source>
</evidence>
<evidence type="ECO:0000256" key="5">
    <source>
        <dbReference type="ARBA" id="ARBA00022989"/>
    </source>
</evidence>
<gene>
    <name evidence="8" type="ORF">J5N97_023187</name>
</gene>
<comment type="caution">
    <text evidence="8">The sequence shown here is derived from an EMBL/GenBank/DDBJ whole genome shotgun (WGS) entry which is preliminary data.</text>
</comment>
<dbReference type="InterPro" id="IPR051525">
    <property type="entry name" value="DVL_RTFL_regulatory"/>
</dbReference>
<dbReference type="PANTHER" id="PTHR33102">
    <property type="entry name" value="DVL19-RELATED-RELATED"/>
    <property type="match status" value="1"/>
</dbReference>
<keyword evidence="9" id="KW-1185">Reference proteome</keyword>
<evidence type="ECO:0000313" key="8">
    <source>
        <dbReference type="EMBL" id="KAJ0970310.1"/>
    </source>
</evidence>
<name>A0A9D5CCN6_9LILI</name>
<keyword evidence="5" id="KW-1133">Transmembrane helix</keyword>
<evidence type="ECO:0000313" key="9">
    <source>
        <dbReference type="Proteomes" id="UP001085076"/>
    </source>
</evidence>
<protein>
    <submittedName>
        <fullName evidence="8">Uncharacterized protein</fullName>
    </submittedName>
</protein>
<dbReference type="GO" id="GO:0008285">
    <property type="term" value="P:negative regulation of cell population proliferation"/>
    <property type="evidence" value="ECO:0007669"/>
    <property type="project" value="InterPro"/>
</dbReference>
<dbReference type="Proteomes" id="UP001085076">
    <property type="component" value="Miscellaneous, Linkage group lg06"/>
</dbReference>
<keyword evidence="2" id="KW-0217">Developmental protein</keyword>
<evidence type="ECO:0000256" key="7">
    <source>
        <dbReference type="ARBA" id="ARBA00024340"/>
    </source>
</evidence>
<dbReference type="Pfam" id="PF08137">
    <property type="entry name" value="DVL"/>
    <property type="match status" value="1"/>
</dbReference>
<dbReference type="GO" id="GO:0005886">
    <property type="term" value="C:plasma membrane"/>
    <property type="evidence" value="ECO:0007669"/>
    <property type="project" value="UniProtKB-SubCell"/>
</dbReference>
<keyword evidence="3" id="KW-1003">Cell membrane</keyword>
<reference evidence="8" key="1">
    <citation type="submission" date="2021-03" db="EMBL/GenBank/DDBJ databases">
        <authorList>
            <person name="Li Z."/>
            <person name="Yang C."/>
        </authorList>
    </citation>
    <scope>NUCLEOTIDE SEQUENCE</scope>
    <source>
        <strain evidence="8">Dzin_1.0</strain>
        <tissue evidence="8">Leaf</tissue>
    </source>
</reference>
<dbReference type="OrthoDB" id="1057178at2759"/>
<sequence>MGVAKEEGRFSGGCQSFRRLVKEQRARFYILRRCIVMLICWNDDNTDA</sequence>
<organism evidence="8 9">
    <name type="scientific">Dioscorea zingiberensis</name>
    <dbReference type="NCBI Taxonomy" id="325984"/>
    <lineage>
        <taxon>Eukaryota</taxon>
        <taxon>Viridiplantae</taxon>
        <taxon>Streptophyta</taxon>
        <taxon>Embryophyta</taxon>
        <taxon>Tracheophyta</taxon>
        <taxon>Spermatophyta</taxon>
        <taxon>Magnoliopsida</taxon>
        <taxon>Liliopsida</taxon>
        <taxon>Dioscoreales</taxon>
        <taxon>Dioscoreaceae</taxon>
        <taxon>Dioscorea</taxon>
    </lineage>
</organism>
<comment type="subcellular location">
    <subcellularLocation>
        <location evidence="1">Cell membrane</location>
        <topology evidence="1">Single-pass membrane protein</topology>
    </subcellularLocation>
</comment>
<proteinExistence type="inferred from homology"/>
<reference evidence="8" key="2">
    <citation type="journal article" date="2022" name="Hortic Res">
        <title>The genome of Dioscorea zingiberensis sheds light on the biosynthesis, origin and evolution of the medicinally important diosgenin saponins.</title>
        <authorList>
            <person name="Li Y."/>
            <person name="Tan C."/>
            <person name="Li Z."/>
            <person name="Guo J."/>
            <person name="Li S."/>
            <person name="Chen X."/>
            <person name="Wang C."/>
            <person name="Dai X."/>
            <person name="Yang H."/>
            <person name="Song W."/>
            <person name="Hou L."/>
            <person name="Xu J."/>
            <person name="Tong Z."/>
            <person name="Xu A."/>
            <person name="Yuan X."/>
            <person name="Wang W."/>
            <person name="Yang Q."/>
            <person name="Chen L."/>
            <person name="Sun Z."/>
            <person name="Wang K."/>
            <person name="Pan B."/>
            <person name="Chen J."/>
            <person name="Bao Y."/>
            <person name="Liu F."/>
            <person name="Qi X."/>
            <person name="Gang D.R."/>
            <person name="Wen J."/>
            <person name="Li J."/>
        </authorList>
    </citation>
    <scope>NUCLEOTIDE SEQUENCE</scope>
    <source>
        <strain evidence="8">Dzin_1.0</strain>
    </source>
</reference>
<accession>A0A9D5CCN6</accession>
<dbReference type="EMBL" id="JAGGNH010000006">
    <property type="protein sequence ID" value="KAJ0970310.1"/>
    <property type="molecule type" value="Genomic_DNA"/>
</dbReference>
<dbReference type="InterPro" id="IPR012552">
    <property type="entry name" value="DVL"/>
</dbReference>
<keyword evidence="6" id="KW-0472">Membrane</keyword>
<evidence type="ECO:0000256" key="4">
    <source>
        <dbReference type="ARBA" id="ARBA00022692"/>
    </source>
</evidence>
<dbReference type="GO" id="GO:0048367">
    <property type="term" value="P:shoot system development"/>
    <property type="evidence" value="ECO:0007669"/>
    <property type="project" value="UniProtKB-ARBA"/>
</dbReference>
<evidence type="ECO:0000256" key="1">
    <source>
        <dbReference type="ARBA" id="ARBA00004162"/>
    </source>
</evidence>
<comment type="similarity">
    <text evidence="7">Belongs to the DVL/RTFL small polypeptides family.</text>
</comment>
<dbReference type="AlphaFoldDB" id="A0A9D5CCN6"/>
<evidence type="ECO:0000256" key="6">
    <source>
        <dbReference type="ARBA" id="ARBA00023136"/>
    </source>
</evidence>
<evidence type="ECO:0000256" key="2">
    <source>
        <dbReference type="ARBA" id="ARBA00022473"/>
    </source>
</evidence>
<keyword evidence="4" id="KW-0812">Transmembrane</keyword>